<organism evidence="2 3">
    <name type="scientific">Salix suchowensis</name>
    <dbReference type="NCBI Taxonomy" id="1278906"/>
    <lineage>
        <taxon>Eukaryota</taxon>
        <taxon>Viridiplantae</taxon>
        <taxon>Streptophyta</taxon>
        <taxon>Embryophyta</taxon>
        <taxon>Tracheophyta</taxon>
        <taxon>Spermatophyta</taxon>
        <taxon>Magnoliopsida</taxon>
        <taxon>eudicotyledons</taxon>
        <taxon>Gunneridae</taxon>
        <taxon>Pentapetalae</taxon>
        <taxon>rosids</taxon>
        <taxon>fabids</taxon>
        <taxon>Malpighiales</taxon>
        <taxon>Salicaceae</taxon>
        <taxon>Saliceae</taxon>
        <taxon>Salix</taxon>
    </lineage>
</organism>
<comment type="caution">
    <text evidence="2">The sequence shown here is derived from an EMBL/GenBank/DDBJ whole genome shotgun (WGS) entry which is preliminary data.</text>
</comment>
<dbReference type="Proteomes" id="UP001141253">
    <property type="component" value="Chromosome 10"/>
</dbReference>
<proteinExistence type="predicted"/>
<dbReference type="EMBL" id="JAPFFI010000024">
    <property type="protein sequence ID" value="KAJ6312228.1"/>
    <property type="molecule type" value="Genomic_DNA"/>
</dbReference>
<evidence type="ECO:0000313" key="3">
    <source>
        <dbReference type="Proteomes" id="UP001141253"/>
    </source>
</evidence>
<name>A0ABQ8ZW43_9ROSI</name>
<protein>
    <submittedName>
        <fullName evidence="2">Uncharacterized protein</fullName>
    </submittedName>
</protein>
<evidence type="ECO:0000256" key="1">
    <source>
        <dbReference type="SAM" id="MobiDB-lite"/>
    </source>
</evidence>
<feature type="region of interest" description="Disordered" evidence="1">
    <location>
        <begin position="1"/>
        <end position="40"/>
    </location>
</feature>
<accession>A0ABQ8ZW43</accession>
<dbReference type="PANTHER" id="PTHR33673">
    <property type="entry name" value="SUPPRESSOR SRP40-LIKE PROTEIN"/>
    <property type="match status" value="1"/>
</dbReference>
<reference evidence="2" key="2">
    <citation type="journal article" date="2023" name="Int. J. Mol. Sci.">
        <title>De Novo Assembly and Annotation of 11 Diverse Shrub Willow (Salix) Genomes Reveals Novel Gene Organization in Sex-Linked Regions.</title>
        <authorList>
            <person name="Hyden B."/>
            <person name="Feng K."/>
            <person name="Yates T.B."/>
            <person name="Jawdy S."/>
            <person name="Cereghino C."/>
            <person name="Smart L.B."/>
            <person name="Muchero W."/>
        </authorList>
    </citation>
    <scope>NUCLEOTIDE SEQUENCE</scope>
    <source>
        <tissue evidence="2">Shoot tip</tissue>
    </source>
</reference>
<gene>
    <name evidence="2" type="ORF">OIU77_013882</name>
</gene>
<sequence length="168" mass="18538">MADNTIKDPAEYQNEEENTNQAVSWKSPSSSNRSYGSGDSVKSFSFPILANGMRSGSLKAGVEQQQKQQHLESHPAPVRRVLLSSQAASCLKCKPELPLIKFLIIKFKTGTSTMVAIEPIRGLLNMQLLSISTVLGVATWKLVLCNRVEAVDIRSSDDILRCSLIFER</sequence>
<feature type="compositionally biased region" description="Basic and acidic residues" evidence="1">
    <location>
        <begin position="1"/>
        <end position="10"/>
    </location>
</feature>
<evidence type="ECO:0000313" key="2">
    <source>
        <dbReference type="EMBL" id="KAJ6312228.1"/>
    </source>
</evidence>
<dbReference type="PANTHER" id="PTHR33673:SF36">
    <property type="entry name" value="MYB-LIKE PROTEIN Q"/>
    <property type="match status" value="1"/>
</dbReference>
<feature type="compositionally biased region" description="Low complexity" evidence="1">
    <location>
        <begin position="27"/>
        <end position="40"/>
    </location>
</feature>
<reference evidence="2" key="1">
    <citation type="submission" date="2022-10" db="EMBL/GenBank/DDBJ databases">
        <authorList>
            <person name="Hyden B.L."/>
            <person name="Feng K."/>
            <person name="Yates T."/>
            <person name="Jawdy S."/>
            <person name="Smart L.B."/>
            <person name="Muchero W."/>
        </authorList>
    </citation>
    <scope>NUCLEOTIDE SEQUENCE</scope>
    <source>
        <tissue evidence="2">Shoot tip</tissue>
    </source>
</reference>
<keyword evidence="3" id="KW-1185">Reference proteome</keyword>